<organism evidence="1 2">
    <name type="scientific">Strongyloides papillosus</name>
    <name type="common">Intestinal threadworm</name>
    <dbReference type="NCBI Taxonomy" id="174720"/>
    <lineage>
        <taxon>Eukaryota</taxon>
        <taxon>Metazoa</taxon>
        <taxon>Ecdysozoa</taxon>
        <taxon>Nematoda</taxon>
        <taxon>Chromadorea</taxon>
        <taxon>Rhabditida</taxon>
        <taxon>Tylenchina</taxon>
        <taxon>Panagrolaimomorpha</taxon>
        <taxon>Strongyloidoidea</taxon>
        <taxon>Strongyloididae</taxon>
        <taxon>Strongyloides</taxon>
    </lineage>
</organism>
<evidence type="ECO:0000313" key="2">
    <source>
        <dbReference type="WBParaSite" id="SPAL_0001192200.1"/>
    </source>
</evidence>
<protein>
    <submittedName>
        <fullName evidence="2">Ovule protein</fullName>
    </submittedName>
</protein>
<dbReference type="AlphaFoldDB" id="A0A0N5C1Q0"/>
<accession>A0A0N5C1Q0</accession>
<evidence type="ECO:0000313" key="1">
    <source>
        <dbReference type="Proteomes" id="UP000046392"/>
    </source>
</evidence>
<reference evidence="2" key="1">
    <citation type="submission" date="2017-02" db="UniProtKB">
        <authorList>
            <consortium name="WormBaseParasite"/>
        </authorList>
    </citation>
    <scope>IDENTIFICATION</scope>
</reference>
<keyword evidence="1" id="KW-1185">Reference proteome</keyword>
<dbReference type="WBParaSite" id="SPAL_0001192200.1">
    <property type="protein sequence ID" value="SPAL_0001192200.1"/>
    <property type="gene ID" value="SPAL_0001192200"/>
</dbReference>
<proteinExistence type="predicted"/>
<sequence>MHFLISKRLEGSRNHSTCVLCMKLEGSRYNSTNVLCMKFGAFTDYYGYFCKMSEYLGIVREKRQSLRRIW</sequence>
<name>A0A0N5C1Q0_STREA</name>
<dbReference type="Proteomes" id="UP000046392">
    <property type="component" value="Unplaced"/>
</dbReference>